<dbReference type="GO" id="GO:0000271">
    <property type="term" value="P:polysaccharide biosynthetic process"/>
    <property type="evidence" value="ECO:0007669"/>
    <property type="project" value="TreeGrafter"/>
</dbReference>
<dbReference type="Gene3D" id="3.40.640.10">
    <property type="entry name" value="Type I PLP-dependent aspartate aminotransferase-like (Major domain)"/>
    <property type="match status" value="1"/>
</dbReference>
<organism evidence="6 7">
    <name type="scientific">Vreelandella populi</name>
    <dbReference type="NCBI Taxonomy" id="2498858"/>
    <lineage>
        <taxon>Bacteria</taxon>
        <taxon>Pseudomonadati</taxon>
        <taxon>Pseudomonadota</taxon>
        <taxon>Gammaproteobacteria</taxon>
        <taxon>Oceanospirillales</taxon>
        <taxon>Halomonadaceae</taxon>
        <taxon>Vreelandella</taxon>
    </lineage>
</organism>
<dbReference type="OrthoDB" id="9804264at2"/>
<dbReference type="InterPro" id="IPR000653">
    <property type="entry name" value="DegT/StrS_aminotransferase"/>
</dbReference>
<accession>A0A433L918</accession>
<dbReference type="PANTHER" id="PTHR30244">
    <property type="entry name" value="TRANSAMINASE"/>
    <property type="match status" value="1"/>
</dbReference>
<evidence type="ECO:0000256" key="2">
    <source>
        <dbReference type="ARBA" id="ARBA00037999"/>
    </source>
</evidence>
<evidence type="ECO:0000256" key="4">
    <source>
        <dbReference type="PIRSR" id="PIRSR000390-2"/>
    </source>
</evidence>
<comment type="similarity">
    <text evidence="2 5">Belongs to the DegT/DnrJ/EryC1 family.</text>
</comment>
<dbReference type="AlphaFoldDB" id="A0A433L918"/>
<keyword evidence="6" id="KW-0032">Aminotransferase</keyword>
<dbReference type="Pfam" id="PF01041">
    <property type="entry name" value="DegT_DnrJ_EryC1"/>
    <property type="match status" value="1"/>
</dbReference>
<evidence type="ECO:0000313" key="7">
    <source>
        <dbReference type="Proteomes" id="UP000286912"/>
    </source>
</evidence>
<dbReference type="Proteomes" id="UP000286912">
    <property type="component" value="Unassembled WGS sequence"/>
</dbReference>
<protein>
    <submittedName>
        <fullName evidence="6">DegT/DnrJ/EryC1/StrS family aminotransferase</fullName>
    </submittedName>
</protein>
<dbReference type="PIRSF" id="PIRSF000390">
    <property type="entry name" value="PLP_StrS"/>
    <property type="match status" value="1"/>
</dbReference>
<proteinExistence type="inferred from homology"/>
<evidence type="ECO:0000256" key="1">
    <source>
        <dbReference type="ARBA" id="ARBA00022898"/>
    </source>
</evidence>
<keyword evidence="1 4" id="KW-0663">Pyridoxal phosphate</keyword>
<comment type="caution">
    <text evidence="6">The sequence shown here is derived from an EMBL/GenBank/DDBJ whole genome shotgun (WGS) entry which is preliminary data.</text>
</comment>
<keyword evidence="6" id="KW-0808">Transferase</keyword>
<dbReference type="GO" id="GO:0008483">
    <property type="term" value="F:transaminase activity"/>
    <property type="evidence" value="ECO:0007669"/>
    <property type="project" value="UniProtKB-KW"/>
</dbReference>
<keyword evidence="7" id="KW-1185">Reference proteome</keyword>
<reference evidence="6 7" key="1">
    <citation type="submission" date="2018-12" db="EMBL/GenBank/DDBJ databases">
        <title>three novel Halomonas strain isolated from plants.</title>
        <authorList>
            <person name="Sun C."/>
        </authorList>
    </citation>
    <scope>NUCLEOTIDE SEQUENCE [LARGE SCALE GENOMIC DNA]</scope>
    <source>
        <strain evidence="6 7">RC</strain>
    </source>
</reference>
<gene>
    <name evidence="6" type="ORF">ELY37_16365</name>
</gene>
<evidence type="ECO:0000313" key="6">
    <source>
        <dbReference type="EMBL" id="RUR43982.1"/>
    </source>
</evidence>
<sequence length="366" mass="41371">MIPVAKPYLPSREKLDSYIDGIYERAWLTNNGQLVQELTRRLEEYLEVENLLLVANGTLALQIAYRALGISGTSYEAEAITTPFTFVATASSLKWEGVEPVFADIDETTWCLDASLIEQAITSRTKAIVPVHVFGNACDIEAIDLIAQRYDLKVVYDSSHAFGVKYQGKSILSYGDAATLSFHATKLFHTGEGGAIIFKRKEDLERAKKMINFGITGPESIEELGINAKMSELHAAIGLSVLDEIDKNIFARNQVAEFYRQQLSNHYQHQVWNGDATQNNAYIPLVLDTEERTVKLVEYFQDMNITVRRYFYPSLSTIQIEHKKNKKTMISDSIASRIVCLPIYSDLSESTLHEIVKHLLEFENKE</sequence>
<evidence type="ECO:0000256" key="5">
    <source>
        <dbReference type="RuleBase" id="RU004508"/>
    </source>
</evidence>
<evidence type="ECO:0000256" key="3">
    <source>
        <dbReference type="PIRSR" id="PIRSR000390-1"/>
    </source>
</evidence>
<dbReference type="PANTHER" id="PTHR30244:SF9">
    <property type="entry name" value="PROTEIN RV3402C"/>
    <property type="match status" value="1"/>
</dbReference>
<feature type="active site" description="Proton acceptor" evidence="3">
    <location>
        <position position="186"/>
    </location>
</feature>
<dbReference type="CDD" id="cd00616">
    <property type="entry name" value="AHBA_syn"/>
    <property type="match status" value="1"/>
</dbReference>
<dbReference type="GO" id="GO:0030170">
    <property type="term" value="F:pyridoxal phosphate binding"/>
    <property type="evidence" value="ECO:0007669"/>
    <property type="project" value="TreeGrafter"/>
</dbReference>
<name>A0A433L918_9GAMM</name>
<feature type="modified residue" description="N6-(pyridoxal phosphate)lysine" evidence="4">
    <location>
        <position position="186"/>
    </location>
</feature>
<dbReference type="RefSeq" id="WP_126981911.1">
    <property type="nucleotide sequence ID" value="NZ_RZHD01000009.1"/>
</dbReference>
<dbReference type="EMBL" id="RZHD01000009">
    <property type="protein sequence ID" value="RUR43982.1"/>
    <property type="molecule type" value="Genomic_DNA"/>
</dbReference>
<dbReference type="InterPro" id="IPR015421">
    <property type="entry name" value="PyrdxlP-dep_Trfase_major"/>
</dbReference>
<dbReference type="SUPFAM" id="SSF53383">
    <property type="entry name" value="PLP-dependent transferases"/>
    <property type="match status" value="1"/>
</dbReference>
<dbReference type="InterPro" id="IPR015424">
    <property type="entry name" value="PyrdxlP-dep_Trfase"/>
</dbReference>